<dbReference type="Proteomes" id="UP001589833">
    <property type="component" value="Unassembled WGS sequence"/>
</dbReference>
<dbReference type="Pfam" id="PF13561">
    <property type="entry name" value="adh_short_C2"/>
    <property type="match status" value="1"/>
</dbReference>
<dbReference type="Gene3D" id="3.40.50.720">
    <property type="entry name" value="NAD(P)-binding Rossmann-like Domain"/>
    <property type="match status" value="1"/>
</dbReference>
<evidence type="ECO:0000256" key="3">
    <source>
        <dbReference type="ARBA" id="ARBA00023002"/>
    </source>
</evidence>
<dbReference type="PRINTS" id="PR00081">
    <property type="entry name" value="GDHRDH"/>
</dbReference>
<comment type="similarity">
    <text evidence="1">Belongs to the short-chain dehydrogenases/reductases (SDR) family.</text>
</comment>
<keyword evidence="3" id="KW-0560">Oxidoreductase</keyword>
<evidence type="ECO:0000256" key="1">
    <source>
        <dbReference type="ARBA" id="ARBA00006484"/>
    </source>
</evidence>
<protein>
    <submittedName>
        <fullName evidence="4">SDR family oxidoreductase</fullName>
    </submittedName>
</protein>
<evidence type="ECO:0000256" key="2">
    <source>
        <dbReference type="ARBA" id="ARBA00022857"/>
    </source>
</evidence>
<dbReference type="PANTHER" id="PTHR43618">
    <property type="entry name" value="7-ALPHA-HYDROXYSTEROID DEHYDROGENASE"/>
    <property type="match status" value="1"/>
</dbReference>
<dbReference type="InterPro" id="IPR052178">
    <property type="entry name" value="Sec_Metab_Biosynth_SDR"/>
</dbReference>
<dbReference type="RefSeq" id="WP_273848227.1">
    <property type="nucleotide sequence ID" value="NZ_JAQQWT010000058.1"/>
</dbReference>
<dbReference type="EMBL" id="JBHLTR010000093">
    <property type="protein sequence ID" value="MFC0561927.1"/>
    <property type="molecule type" value="Genomic_DNA"/>
</dbReference>
<organism evidence="4 5">
    <name type="scientific">Halalkalibacter alkalisediminis</name>
    <dbReference type="NCBI Taxonomy" id="935616"/>
    <lineage>
        <taxon>Bacteria</taxon>
        <taxon>Bacillati</taxon>
        <taxon>Bacillota</taxon>
        <taxon>Bacilli</taxon>
        <taxon>Bacillales</taxon>
        <taxon>Bacillaceae</taxon>
        <taxon>Halalkalibacter</taxon>
    </lineage>
</organism>
<gene>
    <name evidence="4" type="ORF">ACFFH4_23895</name>
</gene>
<evidence type="ECO:0000313" key="5">
    <source>
        <dbReference type="Proteomes" id="UP001589833"/>
    </source>
</evidence>
<name>A0ABV6NMC9_9BACI</name>
<keyword evidence="2" id="KW-0521">NADP</keyword>
<proteinExistence type="inferred from homology"/>
<dbReference type="InterPro" id="IPR002347">
    <property type="entry name" value="SDR_fam"/>
</dbReference>
<dbReference type="SUPFAM" id="SSF51735">
    <property type="entry name" value="NAD(P)-binding Rossmann-fold domains"/>
    <property type="match status" value="1"/>
</dbReference>
<sequence length="255" mass="28796">MLSKSILITGGTGKVGKQLIQHFLNKKYKVIFTSRNEEKIASLIRKFKNEGHNNKSLNGILVDLEQEKAFQNIINWFEKRDCWPNILVNNARNIEYLKINNGYMNRKNWLGELILEVVVPYELVMALVEHPKSQLENVINIASMYGVVPPNPNLYEDPKNESPINYGVAKAALIHLTKELSIRFASNGIRVNAISYGGIEGRVTENFKKRYAKLCPTGRMLHENEVAGAVEFLASNHSLGMTGQNLVVDGGWSVW</sequence>
<dbReference type="InterPro" id="IPR036291">
    <property type="entry name" value="NAD(P)-bd_dom_sf"/>
</dbReference>
<comment type="caution">
    <text evidence="4">The sequence shown here is derived from an EMBL/GenBank/DDBJ whole genome shotgun (WGS) entry which is preliminary data.</text>
</comment>
<accession>A0ABV6NMC9</accession>
<evidence type="ECO:0000313" key="4">
    <source>
        <dbReference type="EMBL" id="MFC0561927.1"/>
    </source>
</evidence>
<keyword evidence="5" id="KW-1185">Reference proteome</keyword>
<dbReference type="PANTHER" id="PTHR43618:SF8">
    <property type="entry name" value="7ALPHA-HYDROXYSTEROID DEHYDROGENASE"/>
    <property type="match status" value="1"/>
</dbReference>
<reference evidence="4 5" key="1">
    <citation type="submission" date="2024-09" db="EMBL/GenBank/DDBJ databases">
        <authorList>
            <person name="Sun Q."/>
            <person name="Mori K."/>
        </authorList>
    </citation>
    <scope>NUCLEOTIDE SEQUENCE [LARGE SCALE GENOMIC DNA]</scope>
    <source>
        <strain evidence="4 5">NCAIM B.02301</strain>
    </source>
</reference>